<sequence length="141" mass="15811">MYALALKGKTSPDLLTAFSSSLTSQGNRRDKPIIEFDPEIEKTLKKNRSRVKAQRALQFDQQEANSDEGASEKFSEEEIVEKNSEEEIQDNMADNVNNQRRTLADYANSTIASCGSSIVWPTIDANNFELEPALVQLVQQN</sequence>
<evidence type="ECO:0000313" key="2">
    <source>
        <dbReference type="EMBL" id="MED6186143.1"/>
    </source>
</evidence>
<gene>
    <name evidence="2" type="ORF">PIB30_063999</name>
</gene>
<proteinExistence type="predicted"/>
<dbReference type="EMBL" id="JASCZI010181860">
    <property type="protein sequence ID" value="MED6186143.1"/>
    <property type="molecule type" value="Genomic_DNA"/>
</dbReference>
<reference evidence="2 3" key="1">
    <citation type="journal article" date="2023" name="Plants (Basel)">
        <title>Bridging the Gap: Combining Genomics and Transcriptomics Approaches to Understand Stylosanthes scabra, an Orphan Legume from the Brazilian Caatinga.</title>
        <authorList>
            <person name="Ferreira-Neto J.R.C."/>
            <person name="da Silva M.D."/>
            <person name="Binneck E."/>
            <person name="de Melo N.F."/>
            <person name="da Silva R.H."/>
            <person name="de Melo A.L.T.M."/>
            <person name="Pandolfi V."/>
            <person name="Bustamante F.O."/>
            <person name="Brasileiro-Vidal A.C."/>
            <person name="Benko-Iseppon A.M."/>
        </authorList>
    </citation>
    <scope>NUCLEOTIDE SEQUENCE [LARGE SCALE GENOMIC DNA]</scope>
    <source>
        <tissue evidence="2">Leaves</tissue>
    </source>
</reference>
<feature type="compositionally biased region" description="Basic and acidic residues" evidence="1">
    <location>
        <begin position="70"/>
        <end position="85"/>
    </location>
</feature>
<evidence type="ECO:0000256" key="1">
    <source>
        <dbReference type="SAM" id="MobiDB-lite"/>
    </source>
</evidence>
<evidence type="ECO:0000313" key="3">
    <source>
        <dbReference type="Proteomes" id="UP001341840"/>
    </source>
</evidence>
<comment type="caution">
    <text evidence="2">The sequence shown here is derived from an EMBL/GenBank/DDBJ whole genome shotgun (WGS) entry which is preliminary data.</text>
</comment>
<accession>A0ABU6WPD5</accession>
<organism evidence="2 3">
    <name type="scientific">Stylosanthes scabra</name>
    <dbReference type="NCBI Taxonomy" id="79078"/>
    <lineage>
        <taxon>Eukaryota</taxon>
        <taxon>Viridiplantae</taxon>
        <taxon>Streptophyta</taxon>
        <taxon>Embryophyta</taxon>
        <taxon>Tracheophyta</taxon>
        <taxon>Spermatophyta</taxon>
        <taxon>Magnoliopsida</taxon>
        <taxon>eudicotyledons</taxon>
        <taxon>Gunneridae</taxon>
        <taxon>Pentapetalae</taxon>
        <taxon>rosids</taxon>
        <taxon>fabids</taxon>
        <taxon>Fabales</taxon>
        <taxon>Fabaceae</taxon>
        <taxon>Papilionoideae</taxon>
        <taxon>50 kb inversion clade</taxon>
        <taxon>dalbergioids sensu lato</taxon>
        <taxon>Dalbergieae</taxon>
        <taxon>Pterocarpus clade</taxon>
        <taxon>Stylosanthes</taxon>
    </lineage>
</organism>
<protein>
    <submittedName>
        <fullName evidence="2">Uncharacterized protein</fullName>
    </submittedName>
</protein>
<dbReference type="Proteomes" id="UP001341840">
    <property type="component" value="Unassembled WGS sequence"/>
</dbReference>
<keyword evidence="3" id="KW-1185">Reference proteome</keyword>
<name>A0ABU6WPD5_9FABA</name>
<feature type="region of interest" description="Disordered" evidence="1">
    <location>
        <begin position="54"/>
        <end position="92"/>
    </location>
</feature>